<dbReference type="InterPro" id="IPR058154">
    <property type="entry name" value="Bxb1_TTP-like"/>
</dbReference>
<dbReference type="KEGG" id="vg:63743008"/>
<organism evidence="1 2">
    <name type="scientific">Mycobacterium phage Typha</name>
    <dbReference type="NCBI Taxonomy" id="2517971"/>
    <lineage>
        <taxon>Viruses</taxon>
        <taxon>Duplodnaviria</taxon>
        <taxon>Heunggongvirae</taxon>
        <taxon>Uroviricota</taxon>
        <taxon>Caudoviricetes</taxon>
        <taxon>Typhavirus</taxon>
        <taxon>Typhavirus typha</taxon>
    </lineage>
</organism>
<dbReference type="Proteomes" id="UP000294565">
    <property type="component" value="Segment"/>
</dbReference>
<name>A0A482JDF5_9CAUD</name>
<sequence length="213" mass="23263">MAVRVSRPTWVWITTRKDSPMAENNVLELAAPSPRVTGGVLRAPIGSELPTSAVGAPDSAFVNLGHVSDDGLERTENRNNTDTFNWGGDLVAVLQQEFGLELKFKLLQTMNADVQKAVHGDSNVTVTPGDATHGAQITAKLNAKLLDTGCWVFDGFYNLISMRLVIPIGRITQVGPVKWVHKELAAYECTLKPFPDDEGNHGYQYYDDGIVVL</sequence>
<keyword evidence="2" id="KW-1185">Reference proteome</keyword>
<reference evidence="1 2" key="1">
    <citation type="submission" date="2019-02" db="EMBL/GenBank/DDBJ databases">
        <authorList>
            <person name="Kanzanas C."/>
            <person name="Smith M.A."/>
            <person name="Zack K.M."/>
            <person name="Garlena R.A."/>
            <person name="Russell D.A."/>
            <person name="Pope W.H."/>
            <person name="Jacobs-Sera D."/>
            <person name="Hatfull G.F."/>
        </authorList>
    </citation>
    <scope>NUCLEOTIDE SEQUENCE [LARGE SCALE GENOMIC DNA]</scope>
</reference>
<dbReference type="EMBL" id="MK494099">
    <property type="protein sequence ID" value="QBP29676.1"/>
    <property type="molecule type" value="Genomic_DNA"/>
</dbReference>
<gene>
    <name evidence="1" type="primary">19</name>
    <name evidence="1" type="ORF">SEA_TYPHA_19</name>
</gene>
<accession>A0A482JDF5</accession>
<proteinExistence type="predicted"/>
<dbReference type="RefSeq" id="YP_010049688.1">
    <property type="nucleotide sequence ID" value="NC_054393.1"/>
</dbReference>
<evidence type="ECO:0000313" key="1">
    <source>
        <dbReference type="EMBL" id="QBP29676.1"/>
    </source>
</evidence>
<dbReference type="Pfam" id="PF25681">
    <property type="entry name" value="Phage_TTP_17"/>
    <property type="match status" value="1"/>
</dbReference>
<protein>
    <submittedName>
        <fullName evidence="1">Major tail protein</fullName>
    </submittedName>
</protein>
<evidence type="ECO:0000313" key="2">
    <source>
        <dbReference type="Proteomes" id="UP000294565"/>
    </source>
</evidence>
<dbReference type="GeneID" id="63743008"/>